<protein>
    <recommendedName>
        <fullName evidence="4">Hint domain-containing protein</fullName>
    </recommendedName>
</protein>
<dbReference type="PROSITE" id="PS51257">
    <property type="entry name" value="PROKAR_LIPOPROTEIN"/>
    <property type="match status" value="1"/>
</dbReference>
<keyword evidence="3" id="KW-1185">Reference proteome</keyword>
<keyword evidence="1" id="KW-0732">Signal</keyword>
<dbReference type="InterPro" id="IPR006141">
    <property type="entry name" value="Intein_N"/>
</dbReference>
<reference evidence="2" key="1">
    <citation type="submission" date="2021-12" db="EMBL/GenBank/DDBJ databases">
        <title>Discovery of the Pendulisporaceae a myxobacterial family with distinct sporulation behavior and unique specialized metabolism.</title>
        <authorList>
            <person name="Garcia R."/>
            <person name="Popoff A."/>
            <person name="Bader C.D."/>
            <person name="Loehr J."/>
            <person name="Walesch S."/>
            <person name="Walt C."/>
            <person name="Boldt J."/>
            <person name="Bunk B."/>
            <person name="Haeckl F.J.F.P.J."/>
            <person name="Gunesch A.P."/>
            <person name="Birkelbach J."/>
            <person name="Nuebel U."/>
            <person name="Pietschmann T."/>
            <person name="Bach T."/>
            <person name="Mueller R."/>
        </authorList>
    </citation>
    <scope>NUCLEOTIDE SEQUENCE</scope>
    <source>
        <strain evidence="2">MSr11367</strain>
    </source>
</reference>
<accession>A0ABZ2LN72</accession>
<organism evidence="2 3">
    <name type="scientific">Pendulispora rubella</name>
    <dbReference type="NCBI Taxonomy" id="2741070"/>
    <lineage>
        <taxon>Bacteria</taxon>
        <taxon>Pseudomonadati</taxon>
        <taxon>Myxococcota</taxon>
        <taxon>Myxococcia</taxon>
        <taxon>Myxococcales</taxon>
        <taxon>Sorangiineae</taxon>
        <taxon>Pendulisporaceae</taxon>
        <taxon>Pendulispora</taxon>
    </lineage>
</organism>
<feature type="signal peptide" evidence="1">
    <location>
        <begin position="1"/>
        <end position="23"/>
    </location>
</feature>
<gene>
    <name evidence="2" type="ORF">LVJ94_25815</name>
</gene>
<dbReference type="EMBL" id="CP089983">
    <property type="protein sequence ID" value="WXB10631.1"/>
    <property type="molecule type" value="Genomic_DNA"/>
</dbReference>
<evidence type="ECO:0000313" key="2">
    <source>
        <dbReference type="EMBL" id="WXB10631.1"/>
    </source>
</evidence>
<evidence type="ECO:0008006" key="4">
    <source>
        <dbReference type="Google" id="ProtNLM"/>
    </source>
</evidence>
<dbReference type="Gene3D" id="2.170.16.10">
    <property type="entry name" value="Hedgehog/Intein (Hint) domain"/>
    <property type="match status" value="1"/>
</dbReference>
<sequence>MNIKLLKTIVVTSTFSLIATACAATNIEDAAEDAPAASTQSAVVAAAFPQDFPPFQDPNCPGAAPANADWTVFACKAWEQTHDSGGSHPATRCFSALSQEECDAMIDDTFNQGLMNTAARDWTRYWHWCPMVIAGKVRSICPVGCFASDTQLATGGVVGEVAINQVNEGTQLLTLDEGSALRTPNLVSTPVEMSIKGPEMHDLVTFDLANGRELSVTEEHPMVLASGQIVKAKNVAAEDSFVGSSGSSVAIHGIYRTPAVGDVYNVKMHTRDLLGHIVVAEGVLAGDNELQAVIGSEEEKAIQLRAE</sequence>
<dbReference type="SUPFAM" id="SSF51294">
    <property type="entry name" value="Hedgehog/intein (Hint) domain"/>
    <property type="match status" value="1"/>
</dbReference>
<name>A0ABZ2LN72_9BACT</name>
<proteinExistence type="predicted"/>
<dbReference type="PROSITE" id="PS50817">
    <property type="entry name" value="INTEIN_N_TER"/>
    <property type="match status" value="1"/>
</dbReference>
<feature type="chain" id="PRO_5046960717" description="Hint domain-containing protein" evidence="1">
    <location>
        <begin position="24"/>
        <end position="307"/>
    </location>
</feature>
<dbReference type="InterPro" id="IPR036844">
    <property type="entry name" value="Hint_dom_sf"/>
</dbReference>
<evidence type="ECO:0000313" key="3">
    <source>
        <dbReference type="Proteomes" id="UP001374803"/>
    </source>
</evidence>
<dbReference type="RefSeq" id="WP_394840306.1">
    <property type="nucleotide sequence ID" value="NZ_CP089929.1"/>
</dbReference>
<dbReference type="Proteomes" id="UP001374803">
    <property type="component" value="Chromosome"/>
</dbReference>
<evidence type="ECO:0000256" key="1">
    <source>
        <dbReference type="SAM" id="SignalP"/>
    </source>
</evidence>